<dbReference type="InterPro" id="IPR044974">
    <property type="entry name" value="Disease_R_plants"/>
</dbReference>
<gene>
    <name evidence="4" type="ORF">KC19_8G050100</name>
</gene>
<evidence type="ECO:0000259" key="3">
    <source>
        <dbReference type="PROSITE" id="PS50104"/>
    </source>
</evidence>
<dbReference type="GO" id="GO:0007165">
    <property type="term" value="P:signal transduction"/>
    <property type="evidence" value="ECO:0007669"/>
    <property type="project" value="InterPro"/>
</dbReference>
<feature type="domain" description="TIR" evidence="3">
    <location>
        <begin position="28"/>
        <end position="193"/>
    </location>
</feature>
<dbReference type="SMART" id="SM00255">
    <property type="entry name" value="TIR"/>
    <property type="match status" value="1"/>
</dbReference>
<dbReference type="PANTHER" id="PTHR11017:SF385">
    <property type="entry name" value="DISEASE RESISTANCE PROTEIN (TIR-NBS-LRR CLASS)-RELATED"/>
    <property type="match status" value="1"/>
</dbReference>
<keyword evidence="2" id="KW-0677">Repeat</keyword>
<dbReference type="PRINTS" id="PR00364">
    <property type="entry name" value="DISEASERSIST"/>
</dbReference>
<dbReference type="Proteomes" id="UP000822688">
    <property type="component" value="Chromosome 8"/>
</dbReference>
<dbReference type="Pfam" id="PF23282">
    <property type="entry name" value="WHD_ROQ1"/>
    <property type="match status" value="1"/>
</dbReference>
<dbReference type="InterPro" id="IPR002182">
    <property type="entry name" value="NB-ARC"/>
</dbReference>
<dbReference type="Gene3D" id="3.40.50.300">
    <property type="entry name" value="P-loop containing nucleotide triphosphate hydrolases"/>
    <property type="match status" value="1"/>
</dbReference>
<dbReference type="Gene3D" id="3.80.10.10">
    <property type="entry name" value="Ribonuclease Inhibitor"/>
    <property type="match status" value="3"/>
</dbReference>
<dbReference type="InterPro" id="IPR035897">
    <property type="entry name" value="Toll_tir_struct_dom_sf"/>
</dbReference>
<dbReference type="InterPro" id="IPR058192">
    <property type="entry name" value="WHD_ROQ1-like"/>
</dbReference>
<dbReference type="Gene3D" id="3.40.50.10140">
    <property type="entry name" value="Toll/interleukin-1 receptor homology (TIR) domain"/>
    <property type="match status" value="1"/>
</dbReference>
<dbReference type="GO" id="GO:0043531">
    <property type="term" value="F:ADP binding"/>
    <property type="evidence" value="ECO:0007669"/>
    <property type="project" value="InterPro"/>
</dbReference>
<keyword evidence="1" id="KW-0433">Leucine-rich repeat</keyword>
<dbReference type="GO" id="GO:0006952">
    <property type="term" value="P:defense response"/>
    <property type="evidence" value="ECO:0007669"/>
    <property type="project" value="UniProtKB-KW"/>
</dbReference>
<dbReference type="PROSITE" id="PS50104">
    <property type="entry name" value="TIR"/>
    <property type="match status" value="1"/>
</dbReference>
<evidence type="ECO:0000313" key="4">
    <source>
        <dbReference type="EMBL" id="KAG0563674.1"/>
    </source>
</evidence>
<dbReference type="SUPFAM" id="SSF52058">
    <property type="entry name" value="L domain-like"/>
    <property type="match status" value="1"/>
</dbReference>
<evidence type="ECO:0000313" key="5">
    <source>
        <dbReference type="Proteomes" id="UP000822688"/>
    </source>
</evidence>
<dbReference type="Gene3D" id="1.10.8.430">
    <property type="entry name" value="Helical domain of apoptotic protease-activating factors"/>
    <property type="match status" value="1"/>
</dbReference>
<proteinExistence type="predicted"/>
<accession>A0A8T0GZY5</accession>
<dbReference type="SUPFAM" id="SSF52200">
    <property type="entry name" value="Toll/Interleukin receptor TIR domain"/>
    <property type="match status" value="1"/>
</dbReference>
<dbReference type="InterPro" id="IPR055414">
    <property type="entry name" value="LRR_R13L4/SHOC2-like"/>
</dbReference>
<dbReference type="InterPro" id="IPR027417">
    <property type="entry name" value="P-loop_NTPase"/>
</dbReference>
<protein>
    <recommendedName>
        <fullName evidence="3">TIR domain-containing protein</fullName>
    </recommendedName>
</protein>
<dbReference type="InterPro" id="IPR032675">
    <property type="entry name" value="LRR_dom_sf"/>
</dbReference>
<name>A0A8T0GZY5_CERPU</name>
<evidence type="ECO:0000256" key="1">
    <source>
        <dbReference type="ARBA" id="ARBA00022614"/>
    </source>
</evidence>
<evidence type="ECO:0000256" key="2">
    <source>
        <dbReference type="ARBA" id="ARBA00022737"/>
    </source>
</evidence>
<dbReference type="Pfam" id="PF00931">
    <property type="entry name" value="NB-ARC"/>
    <property type="match status" value="1"/>
</dbReference>
<reference evidence="4" key="1">
    <citation type="submission" date="2020-06" db="EMBL/GenBank/DDBJ databases">
        <title>WGS assembly of Ceratodon purpureus strain R40.</title>
        <authorList>
            <person name="Carey S.B."/>
            <person name="Jenkins J."/>
            <person name="Shu S."/>
            <person name="Lovell J.T."/>
            <person name="Sreedasyam A."/>
            <person name="Maumus F."/>
            <person name="Tiley G.P."/>
            <person name="Fernandez-Pozo N."/>
            <person name="Barry K."/>
            <person name="Chen C."/>
            <person name="Wang M."/>
            <person name="Lipzen A."/>
            <person name="Daum C."/>
            <person name="Saski C.A."/>
            <person name="Payton A.C."/>
            <person name="Mcbreen J.C."/>
            <person name="Conrad R.E."/>
            <person name="Kollar L.M."/>
            <person name="Olsson S."/>
            <person name="Huttunen S."/>
            <person name="Landis J.B."/>
            <person name="Wickett N.J."/>
            <person name="Johnson M.G."/>
            <person name="Rensing S.A."/>
            <person name="Grimwood J."/>
            <person name="Schmutz J."/>
            <person name="Mcdaniel S.F."/>
        </authorList>
    </citation>
    <scope>NUCLEOTIDE SEQUENCE</scope>
    <source>
        <strain evidence="4">R40</strain>
    </source>
</reference>
<dbReference type="PANTHER" id="PTHR11017">
    <property type="entry name" value="LEUCINE-RICH REPEAT-CONTAINING PROTEIN"/>
    <property type="match status" value="1"/>
</dbReference>
<dbReference type="Pfam" id="PF23598">
    <property type="entry name" value="LRR_14"/>
    <property type="match status" value="2"/>
</dbReference>
<dbReference type="Pfam" id="PF01582">
    <property type="entry name" value="TIR"/>
    <property type="match status" value="1"/>
</dbReference>
<dbReference type="SUPFAM" id="SSF52540">
    <property type="entry name" value="P-loop containing nucleoside triphosphate hydrolases"/>
    <property type="match status" value="1"/>
</dbReference>
<organism evidence="4 5">
    <name type="scientific">Ceratodon purpureus</name>
    <name type="common">Fire moss</name>
    <name type="synonym">Dicranum purpureum</name>
    <dbReference type="NCBI Taxonomy" id="3225"/>
    <lineage>
        <taxon>Eukaryota</taxon>
        <taxon>Viridiplantae</taxon>
        <taxon>Streptophyta</taxon>
        <taxon>Embryophyta</taxon>
        <taxon>Bryophyta</taxon>
        <taxon>Bryophytina</taxon>
        <taxon>Bryopsida</taxon>
        <taxon>Dicranidae</taxon>
        <taxon>Pseudoditrichales</taxon>
        <taxon>Ditrichaceae</taxon>
        <taxon>Ceratodon</taxon>
    </lineage>
</organism>
<dbReference type="InterPro" id="IPR042197">
    <property type="entry name" value="Apaf_helical"/>
</dbReference>
<dbReference type="EMBL" id="CM026429">
    <property type="protein sequence ID" value="KAG0563674.1"/>
    <property type="molecule type" value="Genomic_DNA"/>
</dbReference>
<comment type="caution">
    <text evidence="4">The sequence shown here is derived from an EMBL/GenBank/DDBJ whole genome shotgun (WGS) entry which is preliminary data.</text>
</comment>
<dbReference type="GO" id="GO:0051707">
    <property type="term" value="P:response to other organism"/>
    <property type="evidence" value="ECO:0007669"/>
    <property type="project" value="UniProtKB-ARBA"/>
</dbReference>
<dbReference type="AlphaFoldDB" id="A0A8T0GZY5"/>
<sequence length="1040" mass="116638">MDDQSLELSRPGKRHRGQCSSSFAATDVDYDVFLNHRGPDVKAGFISHLDEALRIAGLNPFLDKASLRKGRPAFGSINDALNVAKIHVAVVSKGYAESKYCLTELVAMMRSGKPVIPVFYDVEPVDLRWMENGPFKEAFEKHKLKRTPEQVEEWRDALLKLAEITGICFRLSDYKGNEAELKREVVDVVLSFTCRDELVPIEHHLVGVEEQMNACIMAMEEFMSGPTRLLGFVGMGGIGKTTLAKAIYNHFVACKKFQAMSFLQVNYNPLSSTEEVGSGLSKRLQKQLLMDIFHVPHKNQGSYKRWFDRIYGQGPVLVVLDDLRQKSEFDQVILDMSLLAPGSCIIVTSRDRYVLNEISGQCNFFLHEVKPLGSDDSQQLFNLHAFGNGEVPPKFKSVANDVSKACGGLPLALKVVGSSLIGKKSDEDLEYIWPEAADALKEDADVMDVLRWSYNCLSKQEKMMFLDIACIFCGWWRDEAMEIWKSCKESSCCGLRIPHKSLAKLIDKSLIFIDVTKGKQGGGVLAMHGLLQELGRNVGMDDGSHVWIDRGTCGVEVINQGPIKVRALNLGNGGEHEVEFEYFTKMTNLHFLVLDGCFINGDLTIISKKLRSLRWRHMPMIQRPPVLNLTNLISLDFSHNTKAASLWAESNPALEGCPNLLNLNMWNCTSIITLPDSIGRLSRLQLLDLDGCRNLQKLPSTIGQLTHLKKLRLQRCESLESLPDSIPALPLLQELLMYTCTSMSKVPETMGLMTGLAEFETDLATEWHAVAVGQQHGLKELTVRKCSDEGITWLDRNSSLAHLHLLSYFQFYDCPAMSKLPHTIGLLTNLDWLDLWRCENLRELPNCIGQLKLLRILALRRCSSLETLPDCLGALTSLEYLRIAHCRSLTKLPESIGHLSRLQSLTIKGCGELQPLPESLRQLSALVWLGILDCGSLEGLGVLRVLPGLRIWGCTSVTNLPGSCLIVLDRNYRDPSWYKYDDGNQYYSVRGDLTEMRVVEANDCGFLRLVQDAESGRSILQRVHKVDCCKLVMLKDREAI</sequence>
<dbReference type="InterPro" id="IPR000157">
    <property type="entry name" value="TIR_dom"/>
</dbReference>
<keyword evidence="5" id="KW-1185">Reference proteome</keyword>